<dbReference type="GeneID" id="34526885"/>
<proteinExistence type="predicted"/>
<dbReference type="InterPro" id="IPR000992">
    <property type="entry name" value="SRP1_TIP1"/>
</dbReference>
<dbReference type="RefSeq" id="XP_022465407.1">
    <property type="nucleotide sequence ID" value="XM_022608964.1"/>
</dbReference>
<dbReference type="eggNOG" id="ENOG502RZ9R">
    <property type="taxonomic scope" value="Eukaryota"/>
</dbReference>
<reference evidence="2 3" key="1">
    <citation type="journal article" date="2011" name="Proc. Natl. Acad. Sci. U.S.A.">
        <title>Evolutionary erosion of yeast sex chromosomes by mating-type switching accidents.</title>
        <authorList>
            <person name="Gordon J.L."/>
            <person name="Armisen D."/>
            <person name="Proux-Wera E."/>
            <person name="Oheigeartaigh S.S."/>
            <person name="Byrne K.P."/>
            <person name="Wolfe K.H."/>
        </authorList>
    </citation>
    <scope>NUCLEOTIDE SEQUENCE [LARGE SCALE GENOMIC DNA]</scope>
    <source>
        <strain evidence="3">ATCC MYA-139 / BCRC 22969 / CBS 8797 / CCRC 22969 / KCTC 17520 / NBRC 10181 / NCYC 3082</strain>
    </source>
</reference>
<dbReference type="GO" id="GO:0009277">
    <property type="term" value="C:fungal-type cell wall"/>
    <property type="evidence" value="ECO:0007669"/>
    <property type="project" value="TreeGrafter"/>
</dbReference>
<dbReference type="AlphaFoldDB" id="J7S8X3"/>
<dbReference type="PROSITE" id="PS00724">
    <property type="entry name" value="SRP1_TIP1"/>
    <property type="match status" value="1"/>
</dbReference>
<evidence type="ECO:0008006" key="4">
    <source>
        <dbReference type="Google" id="ProtNLM"/>
    </source>
</evidence>
<evidence type="ECO:0000313" key="2">
    <source>
        <dbReference type="EMBL" id="CCK71161.1"/>
    </source>
</evidence>
<keyword evidence="3" id="KW-1185">Reference proteome</keyword>
<feature type="signal peptide" evidence="1">
    <location>
        <begin position="1"/>
        <end position="19"/>
    </location>
</feature>
<dbReference type="Pfam" id="PF00660">
    <property type="entry name" value="SRP1_TIP1"/>
    <property type="match status" value="1"/>
</dbReference>
<name>J7S8X3_HUIN7</name>
<sequence length="234" mass="23020">MSIAKISALLATVASLAAAINDYEVAEFNAILVDVKANLMQYISLAENNPDFTLPDGVLDVYTQLTTYTDESYTSLFTAIDFDQVTTVMHQVPWYSSRLIPIMSSYMAAHSITETADPAVNGAATTGADSATASATASAVSSAASSAASSVSSEESSSRASSSSVASSAASSSSSAASSAASSVSSAASSAASSVSSAASSSSRASSSRAAAANVNAFSAGVGAVVAGAAALLL</sequence>
<dbReference type="GO" id="GO:0005199">
    <property type="term" value="F:structural constituent of cell wall"/>
    <property type="evidence" value="ECO:0007669"/>
    <property type="project" value="TreeGrafter"/>
</dbReference>
<dbReference type="InterPro" id="IPR050788">
    <property type="entry name" value="Yeast_SRP1/TIP1_CWP"/>
</dbReference>
<accession>J7S8X3</accession>
<dbReference type="Proteomes" id="UP000006310">
    <property type="component" value="Chromosome 7"/>
</dbReference>
<dbReference type="HOGENOM" id="CLU_071083_1_1_1"/>
<dbReference type="PANTHER" id="PTHR31002">
    <property type="entry name" value="SERIPAUPERIN"/>
    <property type="match status" value="1"/>
</dbReference>
<dbReference type="STRING" id="1071383.J7S8X3"/>
<dbReference type="KEGG" id="kng:KNAG_0G01030"/>
<dbReference type="OrthoDB" id="4069694at2759"/>
<dbReference type="GO" id="GO:0031505">
    <property type="term" value="P:fungal-type cell wall organization"/>
    <property type="evidence" value="ECO:0007669"/>
    <property type="project" value="TreeGrafter"/>
</dbReference>
<evidence type="ECO:0000256" key="1">
    <source>
        <dbReference type="SAM" id="SignalP"/>
    </source>
</evidence>
<keyword evidence="1" id="KW-0732">Signal</keyword>
<organism evidence="2 3">
    <name type="scientific">Huiozyma naganishii (strain ATCC MYA-139 / BCRC 22969 / CBS 8797 / KCTC 17520 / NBRC 10181 / NCYC 3082 / Yp74L-3)</name>
    <name type="common">Yeast</name>
    <name type="synonym">Kazachstania naganishii</name>
    <dbReference type="NCBI Taxonomy" id="1071383"/>
    <lineage>
        <taxon>Eukaryota</taxon>
        <taxon>Fungi</taxon>
        <taxon>Dikarya</taxon>
        <taxon>Ascomycota</taxon>
        <taxon>Saccharomycotina</taxon>
        <taxon>Saccharomycetes</taxon>
        <taxon>Saccharomycetales</taxon>
        <taxon>Saccharomycetaceae</taxon>
        <taxon>Huiozyma</taxon>
    </lineage>
</organism>
<reference evidence="3" key="2">
    <citation type="submission" date="2012-08" db="EMBL/GenBank/DDBJ databases">
        <title>Genome sequence of Kazachstania naganishii.</title>
        <authorList>
            <person name="Gordon J.L."/>
            <person name="Armisen D."/>
            <person name="Proux-Wera E."/>
            <person name="OhEigeartaigh S.S."/>
            <person name="Byrne K.P."/>
            <person name="Wolfe K.H."/>
        </authorList>
    </citation>
    <scope>NUCLEOTIDE SEQUENCE [LARGE SCALE GENOMIC DNA]</scope>
    <source>
        <strain evidence="3">ATCC MYA-139 / BCRC 22969 / CBS 8797 / CCRC 22969 / KCTC 17520 / NBRC 10181 / NCYC 3082</strain>
    </source>
</reference>
<dbReference type="GO" id="GO:0000324">
    <property type="term" value="C:fungal-type vacuole"/>
    <property type="evidence" value="ECO:0007669"/>
    <property type="project" value="TreeGrafter"/>
</dbReference>
<protein>
    <recommendedName>
        <fullName evidence="4">Temperature shock-inducible protein 1</fullName>
    </recommendedName>
</protein>
<dbReference type="PANTHER" id="PTHR31002:SF34">
    <property type="entry name" value="CELL WALL PROTEIN CWP1-RELATED"/>
    <property type="match status" value="1"/>
</dbReference>
<feature type="chain" id="PRO_5003797575" description="Temperature shock-inducible protein 1" evidence="1">
    <location>
        <begin position="20"/>
        <end position="234"/>
    </location>
</feature>
<evidence type="ECO:0000313" key="3">
    <source>
        <dbReference type="Proteomes" id="UP000006310"/>
    </source>
</evidence>
<dbReference type="OMA" id="QLPWYTT"/>
<gene>
    <name evidence="2" type="primary">KNAG0G01030</name>
    <name evidence="2" type="ordered locus">KNAG_0G01030</name>
</gene>
<dbReference type="EMBL" id="HE978320">
    <property type="protein sequence ID" value="CCK71161.1"/>
    <property type="molecule type" value="Genomic_DNA"/>
</dbReference>